<dbReference type="InterPro" id="IPR044691">
    <property type="entry name" value="DCC1_Trx"/>
</dbReference>
<organism evidence="1 2">
    <name type="scientific">Gimesia aquarii</name>
    <dbReference type="NCBI Taxonomy" id="2527964"/>
    <lineage>
        <taxon>Bacteria</taxon>
        <taxon>Pseudomonadati</taxon>
        <taxon>Planctomycetota</taxon>
        <taxon>Planctomycetia</taxon>
        <taxon>Planctomycetales</taxon>
        <taxon>Planctomycetaceae</taxon>
        <taxon>Gimesia</taxon>
    </lineage>
</organism>
<dbReference type="PANTHER" id="PTHR34290">
    <property type="entry name" value="SI:CH73-390P7.2"/>
    <property type="match status" value="1"/>
</dbReference>
<evidence type="ECO:0008006" key="3">
    <source>
        <dbReference type="Google" id="ProtNLM"/>
    </source>
</evidence>
<dbReference type="KEGG" id="gaw:V144x_39630"/>
<dbReference type="GO" id="GO:0015035">
    <property type="term" value="F:protein-disulfide reductase activity"/>
    <property type="evidence" value="ECO:0007669"/>
    <property type="project" value="InterPro"/>
</dbReference>
<dbReference type="Pfam" id="PF04134">
    <property type="entry name" value="DCC1-like"/>
    <property type="match status" value="1"/>
</dbReference>
<evidence type="ECO:0000313" key="1">
    <source>
        <dbReference type="EMBL" id="QDT98461.1"/>
    </source>
</evidence>
<sequence>MNHQFEIEAFYDGACPLCRREINMIHRLDKQNKILFTDISDSSLDVHSLGKSYDQLMSEMHARLPDGRWITGVEVFRRLYTSVGFRYLVLPTRLPVISQSLDFIYRIFAKKRLSMTGRCNNENSACQATDQKNEVEI</sequence>
<dbReference type="Proteomes" id="UP000318704">
    <property type="component" value="Chromosome"/>
</dbReference>
<accession>A0A517VZN1</accession>
<proteinExistence type="predicted"/>
<dbReference type="RefSeq" id="WP_144987138.1">
    <property type="nucleotide sequence ID" value="NZ_CP037920.1"/>
</dbReference>
<dbReference type="InterPro" id="IPR007263">
    <property type="entry name" value="DCC1-like"/>
</dbReference>
<dbReference type="EMBL" id="CP037920">
    <property type="protein sequence ID" value="QDT98461.1"/>
    <property type="molecule type" value="Genomic_DNA"/>
</dbReference>
<evidence type="ECO:0000313" key="2">
    <source>
        <dbReference type="Proteomes" id="UP000318704"/>
    </source>
</evidence>
<protein>
    <recommendedName>
        <fullName evidence="3">Thiol-disulfide oxidoreductase</fullName>
    </recommendedName>
</protein>
<name>A0A517VZN1_9PLAN</name>
<dbReference type="PANTHER" id="PTHR34290:SF2">
    <property type="entry name" value="OS04G0668800 PROTEIN"/>
    <property type="match status" value="1"/>
</dbReference>
<dbReference type="AlphaFoldDB" id="A0A517VZN1"/>
<reference evidence="1 2" key="1">
    <citation type="submission" date="2019-03" db="EMBL/GenBank/DDBJ databases">
        <title>Deep-cultivation of Planctomycetes and their phenomic and genomic characterization uncovers novel biology.</title>
        <authorList>
            <person name="Wiegand S."/>
            <person name="Jogler M."/>
            <person name="Boedeker C."/>
            <person name="Pinto D."/>
            <person name="Vollmers J."/>
            <person name="Rivas-Marin E."/>
            <person name="Kohn T."/>
            <person name="Peeters S.H."/>
            <person name="Heuer A."/>
            <person name="Rast P."/>
            <person name="Oberbeckmann S."/>
            <person name="Bunk B."/>
            <person name="Jeske O."/>
            <person name="Meyerdierks A."/>
            <person name="Storesund J.E."/>
            <person name="Kallscheuer N."/>
            <person name="Luecker S."/>
            <person name="Lage O.M."/>
            <person name="Pohl T."/>
            <person name="Merkel B.J."/>
            <person name="Hornburger P."/>
            <person name="Mueller R.-W."/>
            <person name="Bruemmer F."/>
            <person name="Labrenz M."/>
            <person name="Spormann A.M."/>
            <person name="Op den Camp H."/>
            <person name="Overmann J."/>
            <person name="Amann R."/>
            <person name="Jetten M.S.M."/>
            <person name="Mascher T."/>
            <person name="Medema M.H."/>
            <person name="Devos D.P."/>
            <person name="Kaster A.-K."/>
            <person name="Ovreas L."/>
            <person name="Rohde M."/>
            <person name="Galperin M.Y."/>
            <person name="Jogler C."/>
        </authorList>
    </citation>
    <scope>NUCLEOTIDE SEQUENCE [LARGE SCALE GENOMIC DNA]</scope>
    <source>
        <strain evidence="1 2">V144</strain>
    </source>
</reference>
<gene>
    <name evidence="1" type="ORF">V144x_39630</name>
</gene>